<keyword evidence="3" id="KW-0805">Transcription regulation</keyword>
<dbReference type="SMART" id="SM00066">
    <property type="entry name" value="GAL4"/>
    <property type="match status" value="1"/>
</dbReference>
<evidence type="ECO:0000256" key="4">
    <source>
        <dbReference type="ARBA" id="ARBA00023125"/>
    </source>
</evidence>
<feature type="compositionally biased region" description="Low complexity" evidence="8">
    <location>
        <begin position="228"/>
        <end position="251"/>
    </location>
</feature>
<dbReference type="VEuPathDB" id="FungiDB:An11g02650"/>
<feature type="compositionally biased region" description="Low complexity" evidence="8">
    <location>
        <begin position="423"/>
        <end position="433"/>
    </location>
</feature>
<evidence type="ECO:0000256" key="7">
    <source>
        <dbReference type="PROSITE-ProRule" id="PRU00288"/>
    </source>
</evidence>
<evidence type="ECO:0000313" key="12">
    <source>
        <dbReference type="Proteomes" id="UP000197666"/>
    </source>
</evidence>
<keyword evidence="5" id="KW-0804">Transcription</keyword>
<keyword evidence="7" id="KW-0862">Zinc</keyword>
<dbReference type="Pfam" id="PF01412">
    <property type="entry name" value="ArfGap"/>
    <property type="match status" value="1"/>
</dbReference>
<dbReference type="FunFam" id="1.10.220.150:FF:000010">
    <property type="entry name" value="Stromal membrane-associated protein"/>
    <property type="match status" value="1"/>
</dbReference>
<dbReference type="VEuPathDB" id="FungiDB:ASPNIDRAFT2_1187522"/>
<evidence type="ECO:0000259" key="10">
    <source>
        <dbReference type="PROSITE" id="PS50115"/>
    </source>
</evidence>
<dbReference type="InterPro" id="IPR037278">
    <property type="entry name" value="ARFGAP/RecO"/>
</dbReference>
<dbReference type="SUPFAM" id="SSF57701">
    <property type="entry name" value="Zn2/Cys6 DNA-binding domain"/>
    <property type="match status" value="1"/>
</dbReference>
<dbReference type="CDD" id="cd00067">
    <property type="entry name" value="GAL4"/>
    <property type="match status" value="1"/>
</dbReference>
<gene>
    <name evidence="11" type="ORF">CAN33_0029775</name>
</gene>
<dbReference type="InterPro" id="IPR001138">
    <property type="entry name" value="Zn2Cys6_DnaBD"/>
</dbReference>
<feature type="compositionally biased region" description="Polar residues" evidence="8">
    <location>
        <begin position="326"/>
        <end position="335"/>
    </location>
</feature>
<dbReference type="VEuPathDB" id="FungiDB:ATCC64974_89050"/>
<feature type="compositionally biased region" description="Basic and acidic residues" evidence="8">
    <location>
        <begin position="568"/>
        <end position="580"/>
    </location>
</feature>
<dbReference type="CDD" id="cd12148">
    <property type="entry name" value="fungal_TF_MHR"/>
    <property type="match status" value="1"/>
</dbReference>
<comment type="subcellular location">
    <subcellularLocation>
        <location evidence="1">Nucleus</location>
    </subcellularLocation>
</comment>
<evidence type="ECO:0000259" key="9">
    <source>
        <dbReference type="PROSITE" id="PS50048"/>
    </source>
</evidence>
<dbReference type="GO" id="GO:0009893">
    <property type="term" value="P:positive regulation of metabolic process"/>
    <property type="evidence" value="ECO:0007669"/>
    <property type="project" value="UniProtKB-ARBA"/>
</dbReference>
<dbReference type="Pfam" id="PF00172">
    <property type="entry name" value="Zn_clus"/>
    <property type="match status" value="1"/>
</dbReference>
<dbReference type="GO" id="GO:0005634">
    <property type="term" value="C:nucleus"/>
    <property type="evidence" value="ECO:0007669"/>
    <property type="project" value="UniProtKB-SubCell"/>
</dbReference>
<dbReference type="InterPro" id="IPR036864">
    <property type="entry name" value="Zn2-C6_fun-type_DNA-bd_sf"/>
</dbReference>
<dbReference type="InterPro" id="IPR038508">
    <property type="entry name" value="ArfGAP_dom_sf"/>
</dbReference>
<feature type="region of interest" description="Disordered" evidence="8">
    <location>
        <begin position="558"/>
        <end position="580"/>
    </location>
</feature>
<dbReference type="PANTHER" id="PTHR31001">
    <property type="entry name" value="UNCHARACTERIZED TRANSCRIPTIONAL REGULATORY PROTEIN"/>
    <property type="match status" value="1"/>
</dbReference>
<feature type="compositionally biased region" description="Low complexity" evidence="8">
    <location>
        <begin position="455"/>
        <end position="471"/>
    </location>
</feature>
<keyword evidence="4" id="KW-0238">DNA-binding</keyword>
<dbReference type="VEuPathDB" id="FungiDB:M747DRAFT_289789"/>
<dbReference type="CDD" id="cd08839">
    <property type="entry name" value="ArfGap_SMAP"/>
    <property type="match status" value="1"/>
</dbReference>
<dbReference type="Gene3D" id="4.10.240.10">
    <property type="entry name" value="Zn(2)-C6 fungal-type DNA-binding domain"/>
    <property type="match status" value="1"/>
</dbReference>
<dbReference type="Proteomes" id="UP000197666">
    <property type="component" value="Unassembled WGS sequence"/>
</dbReference>
<keyword evidence="7" id="KW-0863">Zinc-finger</keyword>
<dbReference type="VEuPathDB" id="FungiDB:An11g02660"/>
<accession>A0A505HUA3</accession>
<evidence type="ECO:0000256" key="8">
    <source>
        <dbReference type="SAM" id="MobiDB-lite"/>
    </source>
</evidence>
<organism evidence="11 12">
    <name type="scientific">Aspergillus niger</name>
    <dbReference type="NCBI Taxonomy" id="5061"/>
    <lineage>
        <taxon>Eukaryota</taxon>
        <taxon>Fungi</taxon>
        <taxon>Dikarya</taxon>
        <taxon>Ascomycota</taxon>
        <taxon>Pezizomycotina</taxon>
        <taxon>Eurotiomycetes</taxon>
        <taxon>Eurotiomycetidae</taxon>
        <taxon>Eurotiales</taxon>
        <taxon>Aspergillaceae</taxon>
        <taxon>Aspergillus</taxon>
        <taxon>Aspergillus subgen. Circumdati</taxon>
    </lineage>
</organism>
<dbReference type="SUPFAM" id="SSF57863">
    <property type="entry name" value="ArfGap/RecO-like zinc finger"/>
    <property type="match status" value="1"/>
</dbReference>
<dbReference type="InterPro" id="IPR001164">
    <property type="entry name" value="ArfGAP_dom"/>
</dbReference>
<protein>
    <submittedName>
        <fullName evidence="11">Fungal specific transcription factor domain family protein</fullName>
    </submittedName>
</protein>
<reference evidence="12" key="1">
    <citation type="submission" date="2018-10" db="EMBL/GenBank/DDBJ databases">
        <title>FDA dAtabase for Regulatory Grade micrObial Sequences (FDA-ARGOS): Supporting development and validation of Infectious Disease Dx tests.</title>
        <authorList>
            <person name="Kerrigan L."/>
            <person name="Tallon L."/>
            <person name="Sadzewicz L."/>
            <person name="Sengamalay N."/>
            <person name="Ott S."/>
            <person name="Godinez A."/>
            <person name="Nagaraj S."/>
            <person name="Vavikolanu K."/>
            <person name="Nadendla S."/>
            <person name="George J."/>
            <person name="Sichtig H."/>
        </authorList>
    </citation>
    <scope>NUCLEOTIDE SEQUENCE [LARGE SCALE GENOMIC DNA]</scope>
    <source>
        <strain evidence="12">FDAARGOS_311</strain>
    </source>
</reference>
<dbReference type="GO" id="GO:0006351">
    <property type="term" value="P:DNA-templated transcription"/>
    <property type="evidence" value="ECO:0007669"/>
    <property type="project" value="InterPro"/>
</dbReference>
<dbReference type="GO" id="GO:0005096">
    <property type="term" value="F:GTPase activator activity"/>
    <property type="evidence" value="ECO:0007669"/>
    <property type="project" value="InterPro"/>
</dbReference>
<evidence type="ECO:0000256" key="6">
    <source>
        <dbReference type="ARBA" id="ARBA00023242"/>
    </source>
</evidence>
<sequence>MSRRATPSQAAQNQQIIKSLLKLEQNKICADCKRNKHPRWASWNLGIFICIRCSGIHRGMGTHISRVKSVDLDSWTDEQLQSVVRWGNARANKYWEAKLAPGHVPSEAKIENFIRTKYESKRWVMDGPMPDPKTLDIGDDDVPLAVVQEKAKIERSASQRVAASSQPVVHRQQQSIDLFADDDIAPPARPSTTEPTPRAPPKQPQSAPAPKPAARPGDSLLGLDFFGSTQPAPTSRPASTASTPTGSTGMSRPDLKQSILSLYSKPPPATTQHERTSSFGDLASPAPGSSASNMGGLTDAFSGLSIPSSASPPAPKPAEKPSPFANLTSFASMKSTPAAPKMSSPTASVGSGGGSLFDSLTSPTVPPPKPQSRTASISSNGLDAGFTSFASPPPPKPNPPKSPLSDDLFGLSSPAPAPPAAVSPPSAFTSTSPQQELKSAFNLTPAPAPAPAPKPSVASTTSSVASVLPPSTIDPWGGNAWSTPEPAPAAPAASASMMKVPDTLTANDIGAGWGAPALSAVRLSCETCRQRKVKCDKLNPCTNCQRLGTRCVPVERARLPRGRSGRPATERPGDQDANLKDRVSKLESIIRELARGGSQASARAILAAAVDEGSQAGSSDGEHGDDDDSQPGRVRTPDTYLGSSFWASLLNEVPDVHPSEQSGSKEDHRNAENSNLINYRRLFSMASGNDSTNSNSPGPSPAHQQLCCIFMHRVDPLCKILHRPSVKEFLVDGKPYLDYEPGHLAPTALAYAVYFAASCSLHDEESMRCFGIPKSSMVAKYQKEAEAALARADFITTNDLTVLQAYVLFLLALRSQDQSRRMWTMLSMALRIAQALSLHIPDPPFHVTPFERELRRRVWLAIGFLDVQASMDRASEPMMQAAWLESHPPANVNDIDISPTMTSNPPDSPGFTDMTFTMMVRKAQYVTRSLNFSDFMEPSINTLAIRQQLVLEFQHSVSKLLAHASPTTNSLHWLTTAVAECTHASMQLITLRPLQRAPNFTPPLVRGDRLLEFAVNVLTTSHRLRSDPRFTTYKWIEFAFPPWHSLAVALAELCVCDDKAVMERFWDPVEYTFQHLGRIIADSQRGMLWKPMVKLMDRAKDRRRELLSTSTTISSGTGSGPSSSNLNPGLGSMQMAWANYENFVADFYVNVDDPEINR</sequence>
<dbReference type="AlphaFoldDB" id="A0A505HUA3"/>
<evidence type="ECO:0000256" key="3">
    <source>
        <dbReference type="ARBA" id="ARBA00023015"/>
    </source>
</evidence>
<keyword evidence="2" id="KW-0479">Metal-binding</keyword>
<dbReference type="Gene3D" id="1.10.220.150">
    <property type="entry name" value="Arf GTPase activating protein"/>
    <property type="match status" value="1"/>
</dbReference>
<dbReference type="GO" id="GO:0008270">
    <property type="term" value="F:zinc ion binding"/>
    <property type="evidence" value="ECO:0007669"/>
    <property type="project" value="UniProtKB-KW"/>
</dbReference>
<dbReference type="PRINTS" id="PR00405">
    <property type="entry name" value="REVINTRACTNG"/>
</dbReference>
<name>A0A505HUA3_ASPNG</name>
<dbReference type="PANTHER" id="PTHR31001:SF50">
    <property type="entry name" value="ZN(II)2CYS6 TRANSCRIPTION FACTOR (EUROFUNG)"/>
    <property type="match status" value="1"/>
</dbReference>
<dbReference type="PROSITE" id="PS00463">
    <property type="entry name" value="ZN2_CY6_FUNGAL_1"/>
    <property type="match status" value="1"/>
</dbReference>
<dbReference type="GO" id="GO:0003677">
    <property type="term" value="F:DNA binding"/>
    <property type="evidence" value="ECO:0007669"/>
    <property type="project" value="UniProtKB-KW"/>
</dbReference>
<dbReference type="InterPro" id="IPR050613">
    <property type="entry name" value="Sec_Metabolite_Reg"/>
</dbReference>
<dbReference type="VEuPathDB" id="FungiDB:ASPNIDRAFT2_1167598"/>
<feature type="region of interest" description="Disordered" evidence="8">
    <location>
        <begin position="180"/>
        <end position="494"/>
    </location>
</feature>
<dbReference type="GO" id="GO:0000981">
    <property type="term" value="F:DNA-binding transcription factor activity, RNA polymerase II-specific"/>
    <property type="evidence" value="ECO:0007669"/>
    <property type="project" value="InterPro"/>
</dbReference>
<feature type="compositionally biased region" description="Polar residues" evidence="8">
    <location>
        <begin position="371"/>
        <end position="381"/>
    </location>
</feature>
<feature type="region of interest" description="Disordered" evidence="8">
    <location>
        <begin position="611"/>
        <end position="637"/>
    </location>
</feature>
<feature type="compositionally biased region" description="Pro residues" evidence="8">
    <location>
        <begin position="197"/>
        <end position="213"/>
    </location>
</feature>
<evidence type="ECO:0000256" key="2">
    <source>
        <dbReference type="ARBA" id="ARBA00022723"/>
    </source>
</evidence>
<comment type="caution">
    <text evidence="11">The sequence shown here is derived from an EMBL/GenBank/DDBJ whole genome shotgun (WGS) entry which is preliminary data.</text>
</comment>
<feature type="domain" description="Zn(2)-C6 fungal-type" evidence="9">
    <location>
        <begin position="524"/>
        <end position="552"/>
    </location>
</feature>
<dbReference type="VEuPathDB" id="FungiDB:M747DRAFT_156377"/>
<feature type="compositionally biased region" description="Pro residues" evidence="8">
    <location>
        <begin position="391"/>
        <end position="402"/>
    </location>
</feature>
<feature type="domain" description="Arf-GAP" evidence="10">
    <location>
        <begin position="14"/>
        <end position="124"/>
    </location>
</feature>
<dbReference type="EMBL" id="NKJJ02000002">
    <property type="protein sequence ID" value="TPR04446.1"/>
    <property type="molecule type" value="Genomic_DNA"/>
</dbReference>
<dbReference type="InterPro" id="IPR007219">
    <property type="entry name" value="XnlR_reg_dom"/>
</dbReference>
<evidence type="ECO:0000256" key="1">
    <source>
        <dbReference type="ARBA" id="ARBA00004123"/>
    </source>
</evidence>
<dbReference type="Pfam" id="PF04082">
    <property type="entry name" value="Fungal_trans"/>
    <property type="match status" value="1"/>
</dbReference>
<evidence type="ECO:0000313" key="11">
    <source>
        <dbReference type="EMBL" id="TPR04446.1"/>
    </source>
</evidence>
<dbReference type="PROSITE" id="PS50048">
    <property type="entry name" value="ZN2_CY6_FUNGAL_2"/>
    <property type="match status" value="1"/>
</dbReference>
<keyword evidence="6" id="KW-0539">Nucleus</keyword>
<proteinExistence type="predicted"/>
<evidence type="ECO:0000256" key="5">
    <source>
        <dbReference type="ARBA" id="ARBA00023163"/>
    </source>
</evidence>
<dbReference type="VEuPathDB" id="FungiDB:ATCC64974_89060"/>
<dbReference type="InterPro" id="IPR044732">
    <property type="entry name" value="ArfGAP_SMAP1-like"/>
</dbReference>
<dbReference type="SMART" id="SM00105">
    <property type="entry name" value="ArfGap"/>
    <property type="match status" value="1"/>
</dbReference>
<dbReference type="PROSITE" id="PS50115">
    <property type="entry name" value="ARFGAP"/>
    <property type="match status" value="1"/>
</dbReference>